<dbReference type="Proteomes" id="UP001642409">
    <property type="component" value="Unassembled WGS sequence"/>
</dbReference>
<protein>
    <submittedName>
        <fullName evidence="2">Hypothetical_protein</fullName>
    </submittedName>
</protein>
<name>A0AA86N4Y3_9EUKA</name>
<dbReference type="EMBL" id="CAXDID020000038">
    <property type="protein sequence ID" value="CAL5998791.1"/>
    <property type="molecule type" value="Genomic_DNA"/>
</dbReference>
<accession>A0AA86N4Y3</accession>
<evidence type="ECO:0000313" key="1">
    <source>
        <dbReference type="EMBL" id="CAI9912810.1"/>
    </source>
</evidence>
<reference evidence="1" key="1">
    <citation type="submission" date="2023-06" db="EMBL/GenBank/DDBJ databases">
        <authorList>
            <person name="Kurt Z."/>
        </authorList>
    </citation>
    <scope>NUCLEOTIDE SEQUENCE</scope>
</reference>
<proteinExistence type="predicted"/>
<organism evidence="1">
    <name type="scientific">Hexamita inflata</name>
    <dbReference type="NCBI Taxonomy" id="28002"/>
    <lineage>
        <taxon>Eukaryota</taxon>
        <taxon>Metamonada</taxon>
        <taxon>Diplomonadida</taxon>
        <taxon>Hexamitidae</taxon>
        <taxon>Hexamitinae</taxon>
        <taxon>Hexamita</taxon>
    </lineage>
</organism>
<dbReference type="AlphaFoldDB" id="A0AA86N4Y3"/>
<gene>
    <name evidence="2" type="ORF">HINF_LOCUS15910</name>
    <name evidence="1" type="ORF">HINF_LOCUS455</name>
</gene>
<comment type="caution">
    <text evidence="1">The sequence shown here is derived from an EMBL/GenBank/DDBJ whole genome shotgun (WGS) entry which is preliminary data.</text>
</comment>
<dbReference type="EMBL" id="CATOUU010000003">
    <property type="protein sequence ID" value="CAI9912810.1"/>
    <property type="molecule type" value="Genomic_DNA"/>
</dbReference>
<sequence>MLSNKFQQVPTIIRSNKNGWFIRVMLTLNLSFSLDSVKIFHIALQVQSKSQQCSLDHIIDIQYYTCSFSQAQYHYHKWINFCFLNQFVLIQEMQSDRFIVQQLVNHVLFINQMLYCYKVTLTLGLSEQYFTYEVKS</sequence>
<evidence type="ECO:0000313" key="3">
    <source>
        <dbReference type="Proteomes" id="UP001642409"/>
    </source>
</evidence>
<evidence type="ECO:0000313" key="2">
    <source>
        <dbReference type="EMBL" id="CAL5998791.1"/>
    </source>
</evidence>
<reference evidence="2 3" key="2">
    <citation type="submission" date="2024-07" db="EMBL/GenBank/DDBJ databases">
        <authorList>
            <person name="Akdeniz Z."/>
        </authorList>
    </citation>
    <scope>NUCLEOTIDE SEQUENCE [LARGE SCALE GENOMIC DNA]</scope>
</reference>
<keyword evidence="3" id="KW-1185">Reference proteome</keyword>